<evidence type="ECO:0000256" key="2">
    <source>
        <dbReference type="ARBA" id="ARBA00025265"/>
    </source>
</evidence>
<keyword evidence="3 4" id="KW-0132">Cell division</keyword>
<dbReference type="EMBL" id="LAYJ01000045">
    <property type="protein sequence ID" value="KKI52051.1"/>
    <property type="molecule type" value="Genomic_DNA"/>
</dbReference>
<comment type="similarity">
    <text evidence="1 3">Belongs to the MinE family.</text>
</comment>
<comment type="caution">
    <text evidence="4">The sequence shown here is derived from an EMBL/GenBank/DDBJ whole genome shotgun (WGS) entry which is preliminary data.</text>
</comment>
<keyword evidence="3" id="KW-0131">Cell cycle</keyword>
<dbReference type="HAMAP" id="MF_00262">
    <property type="entry name" value="MinE"/>
    <property type="match status" value="1"/>
</dbReference>
<dbReference type="Proteomes" id="UP000034076">
    <property type="component" value="Unassembled WGS sequence"/>
</dbReference>
<dbReference type="Pfam" id="PF03776">
    <property type="entry name" value="MinE"/>
    <property type="match status" value="1"/>
</dbReference>
<keyword evidence="5" id="KW-1185">Reference proteome</keyword>
<dbReference type="InterPro" id="IPR005527">
    <property type="entry name" value="MinE"/>
</dbReference>
<evidence type="ECO:0000313" key="5">
    <source>
        <dbReference type="Proteomes" id="UP000034076"/>
    </source>
</evidence>
<dbReference type="PATRIC" id="fig|270498.16.peg.583"/>
<dbReference type="AlphaFoldDB" id="A0A0M2NM48"/>
<evidence type="ECO:0000256" key="3">
    <source>
        <dbReference type="HAMAP-Rule" id="MF_00262"/>
    </source>
</evidence>
<protein>
    <recommendedName>
        <fullName evidence="3">Cell division topological specificity factor</fullName>
    </recommendedName>
</protein>
<dbReference type="GO" id="GO:0032955">
    <property type="term" value="P:regulation of division septum assembly"/>
    <property type="evidence" value="ECO:0007669"/>
    <property type="project" value="InterPro"/>
</dbReference>
<proteinExistence type="inferred from homology"/>
<accession>A0A0M2NM48</accession>
<dbReference type="OrthoDB" id="9796578at2"/>
<evidence type="ECO:0000256" key="1">
    <source>
        <dbReference type="ARBA" id="ARBA00008168"/>
    </source>
</evidence>
<dbReference type="SUPFAM" id="SSF55229">
    <property type="entry name" value="Cell division protein MinE topological specificity domain"/>
    <property type="match status" value="1"/>
</dbReference>
<dbReference type="STRING" id="270498.CHK_0479"/>
<dbReference type="GO" id="GO:0051301">
    <property type="term" value="P:cell division"/>
    <property type="evidence" value="ECO:0007669"/>
    <property type="project" value="UniProtKB-KW"/>
</dbReference>
<dbReference type="NCBIfam" id="TIGR01215">
    <property type="entry name" value="minE"/>
    <property type="match status" value="1"/>
</dbReference>
<comment type="function">
    <text evidence="2 3">Prevents the cell division inhibition by proteins MinC and MinD at internal division sites while permitting inhibition at polar sites. This ensures cell division at the proper site by restricting the formation of a division septum at the midpoint of the long axis of the cell.</text>
</comment>
<sequence length="95" mass="10991">MGWFFNKKKSSQVAKDRLKLVLIYDRAGTTSNDDMINMIKKDIMQVISKYVEIDESEFEIDFKSVQNQEEEGVSSQIAMNIPIKKIKQMVKNAGR</sequence>
<name>A0A0M2NM48_9FIRM</name>
<organism evidence="4 5">
    <name type="scientific">Christensenella hongkongensis</name>
    <dbReference type="NCBI Taxonomy" id="270498"/>
    <lineage>
        <taxon>Bacteria</taxon>
        <taxon>Bacillati</taxon>
        <taxon>Bacillota</taxon>
        <taxon>Clostridia</taxon>
        <taxon>Christensenellales</taxon>
        <taxon>Christensenellaceae</taxon>
        <taxon>Christensenella</taxon>
    </lineage>
</organism>
<gene>
    <name evidence="3" type="primary">minE</name>
    <name evidence="4" type="ORF">CHK_0479</name>
</gene>
<dbReference type="Gene3D" id="3.30.1070.10">
    <property type="entry name" value="Cell division topological specificity factor MinE"/>
    <property type="match status" value="1"/>
</dbReference>
<dbReference type="InterPro" id="IPR036707">
    <property type="entry name" value="MinE_sf"/>
</dbReference>
<evidence type="ECO:0000313" key="4">
    <source>
        <dbReference type="EMBL" id="KKI52051.1"/>
    </source>
</evidence>
<reference evidence="4 5" key="1">
    <citation type="submission" date="2015-04" db="EMBL/GenBank/DDBJ databases">
        <title>Draft genome sequence of bacteremic isolate Catabacter hongkongensis type strain HKU16T.</title>
        <authorList>
            <person name="Lau S.K."/>
            <person name="Teng J.L."/>
            <person name="Huang Y."/>
            <person name="Curreem S.O."/>
            <person name="Tsui S.K."/>
            <person name="Woo P.C."/>
        </authorList>
    </citation>
    <scope>NUCLEOTIDE SEQUENCE [LARGE SCALE GENOMIC DNA]</scope>
    <source>
        <strain evidence="4 5">HKU16</strain>
    </source>
</reference>
<dbReference type="RefSeq" id="WP_046442423.1">
    <property type="nucleotide sequence ID" value="NZ_CAUERS010000019.1"/>
</dbReference>